<dbReference type="InterPro" id="IPR050177">
    <property type="entry name" value="Lipid_A_modif_metabolic_enz"/>
</dbReference>
<dbReference type="PANTHER" id="PTHR43245:SF23">
    <property type="entry name" value="NAD(P)-BINDING DOMAIN-CONTAINING PROTEIN"/>
    <property type="match status" value="1"/>
</dbReference>
<dbReference type="EMBL" id="MT143977">
    <property type="protein sequence ID" value="QJA44537.1"/>
    <property type="molecule type" value="Genomic_DNA"/>
</dbReference>
<dbReference type="InterPro" id="IPR001509">
    <property type="entry name" value="Epimerase_deHydtase"/>
</dbReference>
<evidence type="ECO:0000313" key="2">
    <source>
        <dbReference type="EMBL" id="QJA44537.1"/>
    </source>
</evidence>
<dbReference type="AlphaFoldDB" id="A0A6H1ZAY7"/>
<feature type="domain" description="NAD-dependent epimerase/dehydratase" evidence="1">
    <location>
        <begin position="3"/>
        <end position="230"/>
    </location>
</feature>
<dbReference type="EMBL" id="MT144598">
    <property type="protein sequence ID" value="QJH94253.1"/>
    <property type="molecule type" value="Genomic_DNA"/>
</dbReference>
<protein>
    <submittedName>
        <fullName evidence="2">Putative NADH dehydrogenase</fullName>
    </submittedName>
</protein>
<organism evidence="2">
    <name type="scientific">viral metagenome</name>
    <dbReference type="NCBI Taxonomy" id="1070528"/>
    <lineage>
        <taxon>unclassified sequences</taxon>
        <taxon>metagenomes</taxon>
        <taxon>organismal metagenomes</taxon>
    </lineage>
</organism>
<dbReference type="InterPro" id="IPR036291">
    <property type="entry name" value="NAD(P)-bd_dom_sf"/>
</dbReference>
<dbReference type="CDD" id="cd08946">
    <property type="entry name" value="SDR_e"/>
    <property type="match status" value="1"/>
</dbReference>
<accession>A0A6H1ZAY7</accession>
<dbReference type="PANTHER" id="PTHR43245">
    <property type="entry name" value="BIFUNCTIONAL POLYMYXIN RESISTANCE PROTEIN ARNA"/>
    <property type="match status" value="1"/>
</dbReference>
<dbReference type="Pfam" id="PF01370">
    <property type="entry name" value="Epimerase"/>
    <property type="match status" value="1"/>
</dbReference>
<gene>
    <name evidence="2" type="ORF">TM448A00111_0040</name>
    <name evidence="3" type="ORF">TM448B00196_0040</name>
</gene>
<evidence type="ECO:0000259" key="1">
    <source>
        <dbReference type="Pfam" id="PF01370"/>
    </source>
</evidence>
<reference evidence="2" key="1">
    <citation type="submission" date="2020-03" db="EMBL/GenBank/DDBJ databases">
        <title>The deep terrestrial virosphere.</title>
        <authorList>
            <person name="Holmfeldt K."/>
            <person name="Nilsson E."/>
            <person name="Simone D."/>
            <person name="Lopez-Fernandez M."/>
            <person name="Wu X."/>
            <person name="de Brujin I."/>
            <person name="Lundin D."/>
            <person name="Andersson A."/>
            <person name="Bertilsson S."/>
            <person name="Dopson M."/>
        </authorList>
    </citation>
    <scope>NUCLEOTIDE SEQUENCE</scope>
    <source>
        <strain evidence="2">TM448A00111</strain>
        <strain evidence="3">TM448B00196</strain>
    </source>
</reference>
<evidence type="ECO:0000313" key="3">
    <source>
        <dbReference type="EMBL" id="QJH94253.1"/>
    </source>
</evidence>
<sequence length="330" mass="36584">MRVMITGISGYIGSVLAKMMHTKGWDIVGVDATYYGDPYAGKMYGVSRKDIRDITLADLHNINAVVHLAALSNDPLGELNPALTYDINYYATVQLAVRAEHAGVERFVFASSCSVYGQSEEELIETSPLNPLTAYARSKVNSEEALLKIDSSSFSPIILRGGTAYGFSPNMRFDLMVNNLVGGAITRKEIVLNSDGNAWRPVVHVKDIARAVIAVLESPKDSVHNQIFNVIPQGENYTVREIAKKVAESYDYKVSYGSTDPDSRSYRVSAGKIHSMIKSYQPKYSLSDGIAELFAKFGNLTSEQFEKQMRLRQLKFLLDNGCIGNDLRWI</sequence>
<name>A0A6H1ZAY7_9ZZZZ</name>
<proteinExistence type="predicted"/>
<dbReference type="Gene3D" id="3.40.50.720">
    <property type="entry name" value="NAD(P)-binding Rossmann-like Domain"/>
    <property type="match status" value="1"/>
</dbReference>
<dbReference type="SUPFAM" id="SSF51735">
    <property type="entry name" value="NAD(P)-binding Rossmann-fold domains"/>
    <property type="match status" value="1"/>
</dbReference>